<comment type="domain">
    <text evidence="5">The QLQ domain and WRC domain may be involved in protein-protein interaction and DNA-binding, respectively.</text>
</comment>
<feature type="short sequence motif" description="Bipartite nuclear localization signal" evidence="4">
    <location>
        <begin position="110"/>
        <end position="117"/>
    </location>
</feature>
<accession>A0AAP0CMY8</accession>
<keyword evidence="5" id="KW-0010">Activator</keyword>
<dbReference type="Proteomes" id="UP001408789">
    <property type="component" value="Unassembled WGS sequence"/>
</dbReference>
<dbReference type="InterPro" id="IPR014977">
    <property type="entry name" value="WRC_dom"/>
</dbReference>
<dbReference type="GO" id="GO:0006351">
    <property type="term" value="P:DNA-templated transcription"/>
    <property type="evidence" value="ECO:0007669"/>
    <property type="project" value="UniProtKB-UniRule"/>
</dbReference>
<dbReference type="Pfam" id="PF08879">
    <property type="entry name" value="WRC"/>
    <property type="match status" value="1"/>
</dbReference>
<keyword evidence="7" id="KW-0472">Membrane</keyword>
<dbReference type="PROSITE" id="PS51667">
    <property type="entry name" value="WRC"/>
    <property type="match status" value="1"/>
</dbReference>
<feature type="region of interest" description="Disordered" evidence="6">
    <location>
        <begin position="109"/>
        <end position="169"/>
    </location>
</feature>
<dbReference type="PROSITE" id="PS51666">
    <property type="entry name" value="QLQ"/>
    <property type="match status" value="1"/>
</dbReference>
<proteinExistence type="inferred from homology"/>
<feature type="transmembrane region" description="Helical" evidence="7">
    <location>
        <begin position="366"/>
        <end position="384"/>
    </location>
</feature>
<feature type="transmembrane region" description="Helical" evidence="7">
    <location>
        <begin position="339"/>
        <end position="360"/>
    </location>
</feature>
<evidence type="ECO:0000256" key="3">
    <source>
        <dbReference type="ARBA" id="ARBA00023242"/>
    </source>
</evidence>
<dbReference type="PANTHER" id="PTHR31602:SF46">
    <property type="entry name" value="GROWTH-REGULATING FACTOR 6"/>
    <property type="match status" value="1"/>
</dbReference>
<comment type="caution">
    <text evidence="10">The sequence shown here is derived from an EMBL/GenBank/DDBJ whole genome shotgun (WGS) entry which is preliminary data.</text>
</comment>
<dbReference type="GO" id="GO:0006355">
    <property type="term" value="P:regulation of DNA-templated transcription"/>
    <property type="evidence" value="ECO:0007669"/>
    <property type="project" value="InterPro"/>
</dbReference>
<evidence type="ECO:0000256" key="4">
    <source>
        <dbReference type="PROSITE-ProRule" id="PRU01002"/>
    </source>
</evidence>
<dbReference type="GO" id="GO:0005524">
    <property type="term" value="F:ATP binding"/>
    <property type="evidence" value="ECO:0007669"/>
    <property type="project" value="UniProtKB-UniRule"/>
</dbReference>
<feature type="short sequence motif" description="Bipartite nuclear localization signal" evidence="4">
    <location>
        <begin position="82"/>
        <end position="92"/>
    </location>
</feature>
<name>A0AAP0CMY8_9ASTR</name>
<keyword evidence="7" id="KW-1133">Transmembrane helix</keyword>
<comment type="similarity">
    <text evidence="2 5">Belongs to the GRF family.</text>
</comment>
<protein>
    <recommendedName>
        <fullName evidence="5">Growth-regulating factor</fullName>
    </recommendedName>
</protein>
<evidence type="ECO:0000256" key="5">
    <source>
        <dbReference type="RuleBase" id="RU367127"/>
    </source>
</evidence>
<evidence type="ECO:0000256" key="7">
    <source>
        <dbReference type="SAM" id="Phobius"/>
    </source>
</evidence>
<keyword evidence="7" id="KW-0812">Transmembrane</keyword>
<feature type="compositionally biased region" description="Low complexity" evidence="6">
    <location>
        <begin position="123"/>
        <end position="138"/>
    </location>
</feature>
<keyword evidence="11" id="KW-1185">Reference proteome</keyword>
<evidence type="ECO:0000259" key="9">
    <source>
        <dbReference type="PROSITE" id="PS51667"/>
    </source>
</evidence>
<dbReference type="PANTHER" id="PTHR31602">
    <property type="entry name" value="GROWTH-REGULATING FACTOR 5"/>
    <property type="match status" value="1"/>
</dbReference>
<dbReference type="SMART" id="SM00951">
    <property type="entry name" value="QLQ"/>
    <property type="match status" value="1"/>
</dbReference>
<evidence type="ECO:0000256" key="1">
    <source>
        <dbReference type="ARBA" id="ARBA00004123"/>
    </source>
</evidence>
<dbReference type="Pfam" id="PF08880">
    <property type="entry name" value="QLQ"/>
    <property type="match status" value="1"/>
</dbReference>
<dbReference type="GO" id="GO:0005634">
    <property type="term" value="C:nucleus"/>
    <property type="evidence" value="ECO:0007669"/>
    <property type="project" value="UniProtKB-SubCell"/>
</dbReference>
<comment type="function">
    <text evidence="5">Transcription activator.</text>
</comment>
<feature type="domain" description="WRC" evidence="9">
    <location>
        <begin position="77"/>
        <end position="121"/>
    </location>
</feature>
<reference evidence="10 11" key="1">
    <citation type="submission" date="2024-04" db="EMBL/GenBank/DDBJ databases">
        <title>The reference genome of an endangered Asteraceae, Deinandra increscens subsp. villosa, native to the Central Coast of California.</title>
        <authorList>
            <person name="Guilliams M."/>
            <person name="Hasenstab-Lehman K."/>
            <person name="Meyer R."/>
            <person name="Mcevoy S."/>
        </authorList>
    </citation>
    <scope>NUCLEOTIDE SEQUENCE [LARGE SCALE GENOMIC DNA]</scope>
    <source>
        <tissue evidence="10">Leaf</tissue>
    </source>
</reference>
<evidence type="ECO:0000313" key="11">
    <source>
        <dbReference type="Proteomes" id="UP001408789"/>
    </source>
</evidence>
<gene>
    <name evidence="10" type="ORF">SSX86_020423</name>
</gene>
<evidence type="ECO:0000259" key="8">
    <source>
        <dbReference type="PROSITE" id="PS51666"/>
    </source>
</evidence>
<dbReference type="InterPro" id="IPR031137">
    <property type="entry name" value="GRF"/>
</dbReference>
<sequence>MMSTIRNDASRFPFTSTQWQELEHQALVYKYMISGMPIPPDLLFSIQTSLDSSTKLFLPHHSIGRDYFQMGYGRKIDPEPGRCRRTDGKKWRCSKEVYPDSKYCERHMHRGRNRSRKPVEAILSTNSTPNSSNTPPLSVCTKQPLNNPSPNSHSPFVYPHLSSSRSSGNVLSSQDRFLMESSPYSLSEKDHSYGMKEDEHEHPYMSESYGGGTISASVSDSWHLEPLAMKNSSLSQSKQRSFSDYQTENYSYQNTPTQKQPKQNCYDQLALKLEGKDEPQKVMHHFFDESPHDDNTDHYKDKDSSTTHLSISTSNCARDFFLAHNGNFSLLIKTRVSSILVLFCFVFQETISQLLVFLFLQINEVFIYWDLIWHVIMVIVSVLCDCGEEWYVL</sequence>
<comment type="subcellular location">
    <subcellularLocation>
        <location evidence="1 4 5">Nucleus</location>
    </subcellularLocation>
</comment>
<dbReference type="InterPro" id="IPR014978">
    <property type="entry name" value="Gln-Leu-Gln_QLQ"/>
</dbReference>
<evidence type="ECO:0000256" key="2">
    <source>
        <dbReference type="ARBA" id="ARBA00008122"/>
    </source>
</evidence>
<feature type="domain" description="QLQ" evidence="8">
    <location>
        <begin position="13"/>
        <end position="48"/>
    </location>
</feature>
<organism evidence="10 11">
    <name type="scientific">Deinandra increscens subsp. villosa</name>
    <dbReference type="NCBI Taxonomy" id="3103831"/>
    <lineage>
        <taxon>Eukaryota</taxon>
        <taxon>Viridiplantae</taxon>
        <taxon>Streptophyta</taxon>
        <taxon>Embryophyta</taxon>
        <taxon>Tracheophyta</taxon>
        <taxon>Spermatophyta</taxon>
        <taxon>Magnoliopsida</taxon>
        <taxon>eudicotyledons</taxon>
        <taxon>Gunneridae</taxon>
        <taxon>Pentapetalae</taxon>
        <taxon>asterids</taxon>
        <taxon>campanulids</taxon>
        <taxon>Asterales</taxon>
        <taxon>Asteraceae</taxon>
        <taxon>Asteroideae</taxon>
        <taxon>Heliantheae alliance</taxon>
        <taxon>Madieae</taxon>
        <taxon>Madiinae</taxon>
        <taxon>Deinandra</taxon>
    </lineage>
</organism>
<keyword evidence="3 4" id="KW-0539">Nucleus</keyword>
<feature type="compositionally biased region" description="Low complexity" evidence="6">
    <location>
        <begin position="146"/>
        <end position="155"/>
    </location>
</feature>
<keyword evidence="5" id="KW-0805">Transcription regulation</keyword>
<dbReference type="AlphaFoldDB" id="A0AAP0CMY8"/>
<evidence type="ECO:0000313" key="10">
    <source>
        <dbReference type="EMBL" id="KAK9059719.1"/>
    </source>
</evidence>
<dbReference type="GO" id="GO:0099402">
    <property type="term" value="P:plant organ development"/>
    <property type="evidence" value="ECO:0007669"/>
    <property type="project" value="UniProtKB-ARBA"/>
</dbReference>
<keyword evidence="5" id="KW-0804">Transcription</keyword>
<dbReference type="EMBL" id="JBCNJP010000020">
    <property type="protein sequence ID" value="KAK9059719.1"/>
    <property type="molecule type" value="Genomic_DNA"/>
</dbReference>
<evidence type="ECO:0000256" key="6">
    <source>
        <dbReference type="SAM" id="MobiDB-lite"/>
    </source>
</evidence>